<evidence type="ECO:0000313" key="2">
    <source>
        <dbReference type="Proteomes" id="UP000198785"/>
    </source>
</evidence>
<dbReference type="Proteomes" id="UP000198785">
    <property type="component" value="Unassembled WGS sequence"/>
</dbReference>
<dbReference type="AlphaFoldDB" id="A0A1I6UL62"/>
<name>A0A1I6UL62_9SPHI</name>
<evidence type="ECO:0000313" key="1">
    <source>
        <dbReference type="EMBL" id="SFT02151.1"/>
    </source>
</evidence>
<organism evidence="1 2">
    <name type="scientific">Sphingobacterium wenxiniae</name>
    <dbReference type="NCBI Taxonomy" id="683125"/>
    <lineage>
        <taxon>Bacteria</taxon>
        <taxon>Pseudomonadati</taxon>
        <taxon>Bacteroidota</taxon>
        <taxon>Sphingobacteriia</taxon>
        <taxon>Sphingobacteriales</taxon>
        <taxon>Sphingobacteriaceae</taxon>
        <taxon>Sphingobacterium</taxon>
    </lineage>
</organism>
<dbReference type="OrthoDB" id="702434at2"/>
<dbReference type="STRING" id="683125.SAMN05660206_10978"/>
<protein>
    <submittedName>
        <fullName evidence="1">Uncharacterized protein</fullName>
    </submittedName>
</protein>
<dbReference type="EMBL" id="FOZZ01000009">
    <property type="protein sequence ID" value="SFT02151.1"/>
    <property type="molecule type" value="Genomic_DNA"/>
</dbReference>
<dbReference type="RefSeq" id="WP_093366500.1">
    <property type="nucleotide sequence ID" value="NZ_FOZZ01000009.1"/>
</dbReference>
<keyword evidence="2" id="KW-1185">Reference proteome</keyword>
<gene>
    <name evidence="1" type="ORF">SAMN05660206_10978</name>
</gene>
<reference evidence="1 2" key="1">
    <citation type="submission" date="2016-10" db="EMBL/GenBank/DDBJ databases">
        <authorList>
            <person name="de Groot N.N."/>
        </authorList>
    </citation>
    <scope>NUCLEOTIDE SEQUENCE [LARGE SCALE GENOMIC DNA]</scope>
    <source>
        <strain evidence="1 2">DSM 22789</strain>
    </source>
</reference>
<sequence>MDELLKNYISRQLRKKGKDYPLSEGSQLTAKGFGNLNKMVSKWYHAFKTINPWLTKRNTYNDLLARLQKLRKHNEQLTEEQKNQYTHANMLVGLRVNQRVSWDTLVDWEPHINWEREQSSIQIIIPEHRELRIQNLPPRFSRVGITFHVFVGDYTNMSEEIRIYPAKTIFVKPQEKHKRLQTRLLIELFEDSLIAIVGTAQYFSFNGQDGSDSASFNKQHYASNIIECLHIRRERLLASREKPIDRLVPLLDTNLDQGAEWESD</sequence>
<accession>A0A1I6UL62</accession>
<proteinExistence type="predicted"/>